<evidence type="ECO:0000313" key="3">
    <source>
        <dbReference type="Proteomes" id="UP000600918"/>
    </source>
</evidence>
<name>A0A834PFM7_VESPE</name>
<organism evidence="2 3">
    <name type="scientific">Vespula pensylvanica</name>
    <name type="common">Western yellow jacket</name>
    <name type="synonym">Wasp</name>
    <dbReference type="NCBI Taxonomy" id="30213"/>
    <lineage>
        <taxon>Eukaryota</taxon>
        <taxon>Metazoa</taxon>
        <taxon>Ecdysozoa</taxon>
        <taxon>Arthropoda</taxon>
        <taxon>Hexapoda</taxon>
        <taxon>Insecta</taxon>
        <taxon>Pterygota</taxon>
        <taxon>Neoptera</taxon>
        <taxon>Endopterygota</taxon>
        <taxon>Hymenoptera</taxon>
        <taxon>Apocrita</taxon>
        <taxon>Aculeata</taxon>
        <taxon>Vespoidea</taxon>
        <taxon>Vespidae</taxon>
        <taxon>Vespinae</taxon>
        <taxon>Vespula</taxon>
    </lineage>
</organism>
<dbReference type="EMBL" id="JACSDY010000001">
    <property type="protein sequence ID" value="KAF7438645.1"/>
    <property type="molecule type" value="Genomic_DNA"/>
</dbReference>
<keyword evidence="3" id="KW-1185">Reference proteome</keyword>
<accession>A0A834PFM7</accession>
<evidence type="ECO:0000256" key="1">
    <source>
        <dbReference type="SAM" id="MobiDB-lite"/>
    </source>
</evidence>
<feature type="region of interest" description="Disordered" evidence="1">
    <location>
        <begin position="174"/>
        <end position="200"/>
    </location>
</feature>
<gene>
    <name evidence="2" type="ORF">H0235_001036</name>
</gene>
<evidence type="ECO:0000313" key="2">
    <source>
        <dbReference type="EMBL" id="KAF7438645.1"/>
    </source>
</evidence>
<comment type="caution">
    <text evidence="2">The sequence shown here is derived from an EMBL/GenBank/DDBJ whole genome shotgun (WGS) entry which is preliminary data.</text>
</comment>
<proteinExistence type="predicted"/>
<sequence length="273" mass="30900">MILLYYGNCVVPAHGQWCLLMAIDAQRCAVTINQSCFGYANSVQPGKQEQFRTILRIFVALRHKIKRLSQTSLKKACSKKDIMVWMINNHHFIYHDGGENLKRVKKFHGISVSTTSSSHYRLIENDDDSVVEPLKLKQCKAQCSRVSPSSRIGGTIYSPWLDVIAFTALSWSGGSRNRAKKNEDPKSSTSVRKKRAKRQRWEEIKNERALEEARLESVCKGMPSNSAHGQNECVAILRSEDCRLKKFPRPSLKAAGLRAGILTSESTEVRKDF</sequence>
<dbReference type="AlphaFoldDB" id="A0A834PFM7"/>
<reference evidence="2" key="1">
    <citation type="journal article" date="2020" name="G3 (Bethesda)">
        <title>High-Quality Assemblies for Three Invasive Social Wasps from the &lt;i&gt;Vespula&lt;/i&gt; Genus.</title>
        <authorList>
            <person name="Harrop T.W.R."/>
            <person name="Guhlin J."/>
            <person name="McLaughlin G.M."/>
            <person name="Permina E."/>
            <person name="Stockwell P."/>
            <person name="Gilligan J."/>
            <person name="Le Lec M.F."/>
            <person name="Gruber M.A.M."/>
            <person name="Quinn O."/>
            <person name="Lovegrove M."/>
            <person name="Duncan E.J."/>
            <person name="Remnant E.J."/>
            <person name="Van Eeckhoven J."/>
            <person name="Graham B."/>
            <person name="Knapp R.A."/>
            <person name="Langford K.W."/>
            <person name="Kronenberg Z."/>
            <person name="Press M.O."/>
            <person name="Eacker S.M."/>
            <person name="Wilson-Rankin E.E."/>
            <person name="Purcell J."/>
            <person name="Lester P.J."/>
            <person name="Dearden P.K."/>
        </authorList>
    </citation>
    <scope>NUCLEOTIDE SEQUENCE</scope>
    <source>
        <strain evidence="2">Volc-1</strain>
    </source>
</reference>
<protein>
    <submittedName>
        <fullName evidence="2">Uncharacterized protein</fullName>
    </submittedName>
</protein>
<dbReference type="Proteomes" id="UP000600918">
    <property type="component" value="Unassembled WGS sequence"/>
</dbReference>